<evidence type="ECO:0000256" key="5">
    <source>
        <dbReference type="ARBA" id="ARBA00022597"/>
    </source>
</evidence>
<keyword evidence="4" id="KW-1003">Cell membrane</keyword>
<evidence type="ECO:0000256" key="8">
    <source>
        <dbReference type="ARBA" id="ARBA00022840"/>
    </source>
</evidence>
<dbReference type="RefSeq" id="WP_184709202.1">
    <property type="nucleotide sequence ID" value="NZ_JACHBG010000017.1"/>
</dbReference>
<evidence type="ECO:0000256" key="2">
    <source>
        <dbReference type="ARBA" id="ARBA00005417"/>
    </source>
</evidence>
<dbReference type="PROSITE" id="PS00211">
    <property type="entry name" value="ABC_TRANSPORTER_1"/>
    <property type="match status" value="1"/>
</dbReference>
<dbReference type="SMART" id="SM00382">
    <property type="entry name" value="AAA"/>
    <property type="match status" value="2"/>
</dbReference>
<keyword evidence="5 12" id="KW-0762">Sugar transport</keyword>
<keyword evidence="3" id="KW-0813">Transport</keyword>
<accession>A0A7X0IVC9</accession>
<dbReference type="PANTHER" id="PTHR43790">
    <property type="entry name" value="CARBOHYDRATE TRANSPORT ATP-BINDING PROTEIN MG119-RELATED"/>
    <property type="match status" value="1"/>
</dbReference>
<evidence type="ECO:0000313" key="12">
    <source>
        <dbReference type="EMBL" id="MBB6487901.1"/>
    </source>
</evidence>
<dbReference type="PANTHER" id="PTHR43790:SF4">
    <property type="entry name" value="GUANOSINE IMPORT ATP-BINDING PROTEIN NUPO"/>
    <property type="match status" value="1"/>
</dbReference>
<dbReference type="InterPro" id="IPR003593">
    <property type="entry name" value="AAA+_ATPase"/>
</dbReference>
<evidence type="ECO:0000256" key="1">
    <source>
        <dbReference type="ARBA" id="ARBA00004202"/>
    </source>
</evidence>
<evidence type="ECO:0000256" key="4">
    <source>
        <dbReference type="ARBA" id="ARBA00022475"/>
    </source>
</evidence>
<sequence>MALLQMKGITKRFGSLAANDGVSLEVKSGEIHALMGENGAGKSTLMNVLYGLIKPDAGEIVIDGKAMDFASPLSAIAAGVGMVHQTFRQFPNLTVWENLVFQNEPGNGPFVSADAARDFVRKLGAKHGLEIDPDSRVRDLAVGIRQRLEILKALSRQAKILILDEPTAVLTPQERDSLFAAMRHLASQGMALILVTHKIPEVTAVTDQITVMRDGRLTGTLTTAETNEAEIIRAMIGRNVPPTVATKVVSTATPMLSVRNLSVRKANVAVVDDVSFDVRPGEIVGIAGVSGNGQPQLISAVTGLERAVGSVVVAGKDVSDFSIADRRSAGISYVPEDRHLTGTAPAASIADNIVFGTHRVSDASHRGFLRKEAIRTQARRLIEQFRVKATSEQVPIGSLSGGNMQKVVIAREIEHQSPLIIIEEPTRGVDVGAIEFIHKTLIAERDKGRAILVVSSDLNELLALSDRILVMFEGRINASLTGNDMNESTVGGWMMGGVQSA</sequence>
<dbReference type="GO" id="GO:0005886">
    <property type="term" value="C:plasma membrane"/>
    <property type="evidence" value="ECO:0007669"/>
    <property type="project" value="UniProtKB-SubCell"/>
</dbReference>
<dbReference type="CDD" id="cd03215">
    <property type="entry name" value="ABC_Carb_Monos_II"/>
    <property type="match status" value="1"/>
</dbReference>
<evidence type="ECO:0000313" key="13">
    <source>
        <dbReference type="Proteomes" id="UP000565576"/>
    </source>
</evidence>
<evidence type="ECO:0000259" key="11">
    <source>
        <dbReference type="PROSITE" id="PS50893"/>
    </source>
</evidence>
<keyword evidence="9" id="KW-1278">Translocase</keyword>
<dbReference type="Pfam" id="PF00005">
    <property type="entry name" value="ABC_tran"/>
    <property type="match status" value="2"/>
</dbReference>
<dbReference type="GO" id="GO:0005524">
    <property type="term" value="F:ATP binding"/>
    <property type="evidence" value="ECO:0007669"/>
    <property type="project" value="UniProtKB-KW"/>
</dbReference>
<dbReference type="AlphaFoldDB" id="A0A7X0IVC9"/>
<feature type="domain" description="ABC transporter" evidence="11">
    <location>
        <begin position="4"/>
        <end position="239"/>
    </location>
</feature>
<dbReference type="Proteomes" id="UP000565576">
    <property type="component" value="Unassembled WGS sequence"/>
</dbReference>
<organism evidence="12 13">
    <name type="scientific">Rhizobium lusitanum</name>
    <dbReference type="NCBI Taxonomy" id="293958"/>
    <lineage>
        <taxon>Bacteria</taxon>
        <taxon>Pseudomonadati</taxon>
        <taxon>Pseudomonadota</taxon>
        <taxon>Alphaproteobacteria</taxon>
        <taxon>Hyphomicrobiales</taxon>
        <taxon>Rhizobiaceae</taxon>
        <taxon>Rhizobium/Agrobacterium group</taxon>
        <taxon>Rhizobium</taxon>
    </lineage>
</organism>
<protein>
    <submittedName>
        <fullName evidence="12">Simple sugar transport system ATP-binding protein</fullName>
    </submittedName>
</protein>
<evidence type="ECO:0000256" key="10">
    <source>
        <dbReference type="ARBA" id="ARBA00023136"/>
    </source>
</evidence>
<gene>
    <name evidence="12" type="ORF">GGD46_005211</name>
</gene>
<evidence type="ECO:0000256" key="9">
    <source>
        <dbReference type="ARBA" id="ARBA00022967"/>
    </source>
</evidence>
<feature type="domain" description="ABC transporter" evidence="11">
    <location>
        <begin position="256"/>
        <end position="498"/>
    </location>
</feature>
<dbReference type="InterPro" id="IPR050107">
    <property type="entry name" value="ABC_carbohydrate_import_ATPase"/>
</dbReference>
<comment type="similarity">
    <text evidence="2">Belongs to the ABC transporter superfamily.</text>
</comment>
<comment type="caution">
    <text evidence="12">The sequence shown here is derived from an EMBL/GenBank/DDBJ whole genome shotgun (WGS) entry which is preliminary data.</text>
</comment>
<dbReference type="Gene3D" id="3.40.50.300">
    <property type="entry name" value="P-loop containing nucleotide triphosphate hydrolases"/>
    <property type="match status" value="2"/>
</dbReference>
<dbReference type="InterPro" id="IPR017871">
    <property type="entry name" value="ABC_transporter-like_CS"/>
</dbReference>
<evidence type="ECO:0000256" key="3">
    <source>
        <dbReference type="ARBA" id="ARBA00022448"/>
    </source>
</evidence>
<keyword evidence="10" id="KW-0472">Membrane</keyword>
<dbReference type="CDD" id="cd03216">
    <property type="entry name" value="ABC_Carb_Monos_I"/>
    <property type="match status" value="1"/>
</dbReference>
<dbReference type="EMBL" id="JACHBG010000017">
    <property type="protein sequence ID" value="MBB6487901.1"/>
    <property type="molecule type" value="Genomic_DNA"/>
</dbReference>
<comment type="subcellular location">
    <subcellularLocation>
        <location evidence="1">Cell membrane</location>
        <topology evidence="1">Peripheral membrane protein</topology>
    </subcellularLocation>
</comment>
<reference evidence="12 13" key="1">
    <citation type="submission" date="2020-08" db="EMBL/GenBank/DDBJ databases">
        <title>Genomic Encyclopedia of Type Strains, Phase IV (KMG-V): Genome sequencing to study the core and pangenomes of soil and plant-associated prokaryotes.</title>
        <authorList>
            <person name="Whitman W."/>
        </authorList>
    </citation>
    <scope>NUCLEOTIDE SEQUENCE [LARGE SCALE GENOMIC DNA]</scope>
    <source>
        <strain evidence="12 13">SEMIA 4060</strain>
    </source>
</reference>
<dbReference type="InterPro" id="IPR003439">
    <property type="entry name" value="ABC_transporter-like_ATP-bd"/>
</dbReference>
<dbReference type="PROSITE" id="PS50893">
    <property type="entry name" value="ABC_TRANSPORTER_2"/>
    <property type="match status" value="2"/>
</dbReference>
<proteinExistence type="inferred from homology"/>
<dbReference type="SUPFAM" id="SSF52540">
    <property type="entry name" value="P-loop containing nucleoside triphosphate hydrolases"/>
    <property type="match status" value="2"/>
</dbReference>
<keyword evidence="8 12" id="KW-0067">ATP-binding</keyword>
<dbReference type="FunFam" id="3.40.50.300:FF:000127">
    <property type="entry name" value="Ribose import ATP-binding protein RbsA"/>
    <property type="match status" value="1"/>
</dbReference>
<dbReference type="InterPro" id="IPR027417">
    <property type="entry name" value="P-loop_NTPase"/>
</dbReference>
<evidence type="ECO:0000256" key="6">
    <source>
        <dbReference type="ARBA" id="ARBA00022737"/>
    </source>
</evidence>
<keyword evidence="7" id="KW-0547">Nucleotide-binding</keyword>
<dbReference type="GO" id="GO:0016887">
    <property type="term" value="F:ATP hydrolysis activity"/>
    <property type="evidence" value="ECO:0007669"/>
    <property type="project" value="InterPro"/>
</dbReference>
<keyword evidence="6" id="KW-0677">Repeat</keyword>
<evidence type="ECO:0000256" key="7">
    <source>
        <dbReference type="ARBA" id="ARBA00022741"/>
    </source>
</evidence>
<name>A0A7X0IVC9_9HYPH</name>